<dbReference type="GO" id="GO:0007411">
    <property type="term" value="P:axon guidance"/>
    <property type="evidence" value="ECO:0007669"/>
    <property type="project" value="TreeGrafter"/>
</dbReference>
<dbReference type="SMART" id="SM00409">
    <property type="entry name" value="IG"/>
    <property type="match status" value="2"/>
</dbReference>
<keyword evidence="1" id="KW-0393">Immunoglobulin domain</keyword>
<feature type="domain" description="Ig-like" evidence="2">
    <location>
        <begin position="1"/>
        <end position="76"/>
    </location>
</feature>
<dbReference type="InterPro" id="IPR003599">
    <property type="entry name" value="Ig_sub"/>
</dbReference>
<feature type="domain" description="Ig-like" evidence="2">
    <location>
        <begin position="81"/>
        <end position="177"/>
    </location>
</feature>
<dbReference type="InterPro" id="IPR036179">
    <property type="entry name" value="Ig-like_dom_sf"/>
</dbReference>
<dbReference type="PANTHER" id="PTHR10075:SF14">
    <property type="entry name" value="CELL ADHESION MOLECULE DSCAM2-RELATED"/>
    <property type="match status" value="1"/>
</dbReference>
<dbReference type="GO" id="GO:0030424">
    <property type="term" value="C:axon"/>
    <property type="evidence" value="ECO:0007669"/>
    <property type="project" value="TreeGrafter"/>
</dbReference>
<dbReference type="GO" id="GO:0070593">
    <property type="term" value="P:dendrite self-avoidance"/>
    <property type="evidence" value="ECO:0007669"/>
    <property type="project" value="TreeGrafter"/>
</dbReference>
<dbReference type="PANTHER" id="PTHR10075">
    <property type="entry name" value="BASIGIN RELATED"/>
    <property type="match status" value="1"/>
</dbReference>
<dbReference type="SMART" id="SM00408">
    <property type="entry name" value="IGc2"/>
    <property type="match status" value="2"/>
</dbReference>
<dbReference type="InterPro" id="IPR007110">
    <property type="entry name" value="Ig-like_dom"/>
</dbReference>
<organism evidence="3">
    <name type="scientific">Scylla olivacea</name>
    <name type="common">Orange mud crab</name>
    <name type="synonym">Cancer olivacea</name>
    <dbReference type="NCBI Taxonomy" id="85551"/>
    <lineage>
        <taxon>Eukaryota</taxon>
        <taxon>Metazoa</taxon>
        <taxon>Ecdysozoa</taxon>
        <taxon>Arthropoda</taxon>
        <taxon>Crustacea</taxon>
        <taxon>Multicrustacea</taxon>
        <taxon>Malacostraca</taxon>
        <taxon>Eumalacostraca</taxon>
        <taxon>Eucarida</taxon>
        <taxon>Decapoda</taxon>
        <taxon>Pleocyemata</taxon>
        <taxon>Brachyura</taxon>
        <taxon>Eubrachyura</taxon>
        <taxon>Portunoidea</taxon>
        <taxon>Portunidae</taxon>
        <taxon>Portuninae</taxon>
        <taxon>Scylla</taxon>
    </lineage>
</organism>
<dbReference type="FunFam" id="2.60.40.10:FF:000333">
    <property type="entry name" value="Down syndrome cell adhesion molecule"/>
    <property type="match status" value="1"/>
</dbReference>
<name>A0A0P4W2R2_SCYOL</name>
<dbReference type="InterPro" id="IPR003598">
    <property type="entry name" value="Ig_sub2"/>
</dbReference>
<dbReference type="GO" id="GO:0007417">
    <property type="term" value="P:central nervous system development"/>
    <property type="evidence" value="ECO:0007669"/>
    <property type="project" value="TreeGrafter"/>
</dbReference>
<sequence length="195" mass="20629">MQIRATCLVQEGDQPVRYAWTKDARPLDARLGVRTSQLDAFTSILVIERAAAEHSGNYTCTASNAAAASATTARLTVNVPPTWVVEPSSTSVALGGSLALHCLARGFPDPVVTWRRQAASGEFVGVVEGTGSGESSIVQWKNGTLWIGRSARGHEGRYLCEAGNGVPPGLSKLVDITVNGVLPTVLLNDNLPFLM</sequence>
<dbReference type="EMBL" id="GDRN01077382">
    <property type="protein sequence ID" value="JAI62749.1"/>
    <property type="molecule type" value="Transcribed_RNA"/>
</dbReference>
<evidence type="ECO:0000259" key="2">
    <source>
        <dbReference type="PROSITE" id="PS50835"/>
    </source>
</evidence>
<accession>A0A0P4W2R2</accession>
<dbReference type="SUPFAM" id="SSF48726">
    <property type="entry name" value="Immunoglobulin"/>
    <property type="match status" value="2"/>
</dbReference>
<proteinExistence type="predicted"/>
<dbReference type="PROSITE" id="PS50835">
    <property type="entry name" value="IG_LIKE"/>
    <property type="match status" value="2"/>
</dbReference>
<evidence type="ECO:0000256" key="1">
    <source>
        <dbReference type="ARBA" id="ARBA00023319"/>
    </source>
</evidence>
<dbReference type="InterPro" id="IPR013783">
    <property type="entry name" value="Ig-like_fold"/>
</dbReference>
<dbReference type="GO" id="GO:0005886">
    <property type="term" value="C:plasma membrane"/>
    <property type="evidence" value="ECO:0007669"/>
    <property type="project" value="TreeGrafter"/>
</dbReference>
<dbReference type="GO" id="GO:0007156">
    <property type="term" value="P:homophilic cell adhesion via plasma membrane adhesion molecules"/>
    <property type="evidence" value="ECO:0007669"/>
    <property type="project" value="TreeGrafter"/>
</dbReference>
<dbReference type="AlphaFoldDB" id="A0A0P4W2R2"/>
<reference evidence="3" key="1">
    <citation type="submission" date="2015-09" db="EMBL/GenBank/DDBJ databases">
        <title>Scylla olivacea transcriptome.</title>
        <authorList>
            <person name="Ikhwanuddin M."/>
        </authorList>
    </citation>
    <scope>NUCLEOTIDE SEQUENCE</scope>
</reference>
<dbReference type="GO" id="GO:0098632">
    <property type="term" value="F:cell-cell adhesion mediator activity"/>
    <property type="evidence" value="ECO:0007669"/>
    <property type="project" value="TreeGrafter"/>
</dbReference>
<dbReference type="Gene3D" id="2.60.40.10">
    <property type="entry name" value="Immunoglobulins"/>
    <property type="match status" value="2"/>
</dbReference>
<evidence type="ECO:0000313" key="3">
    <source>
        <dbReference type="EMBL" id="JAI62749.1"/>
    </source>
</evidence>
<protein>
    <recommendedName>
        <fullName evidence="2">Ig-like domain-containing protein</fullName>
    </recommendedName>
</protein>
<dbReference type="Pfam" id="PF13927">
    <property type="entry name" value="Ig_3"/>
    <property type="match status" value="2"/>
</dbReference>